<evidence type="ECO:0000256" key="4">
    <source>
        <dbReference type="ARBA" id="ARBA00038054"/>
    </source>
</evidence>
<protein>
    <submittedName>
        <fullName evidence="6">Flavin reductase</fullName>
    </submittedName>
</protein>
<dbReference type="PANTHER" id="PTHR33798:SF5">
    <property type="entry name" value="FLAVIN REDUCTASE LIKE DOMAIN-CONTAINING PROTEIN"/>
    <property type="match status" value="1"/>
</dbReference>
<dbReference type="Gene3D" id="2.30.110.10">
    <property type="entry name" value="Electron Transport, Fmn-binding Protein, Chain A"/>
    <property type="match status" value="1"/>
</dbReference>
<keyword evidence="7" id="KW-1185">Reference proteome</keyword>
<evidence type="ECO:0000256" key="2">
    <source>
        <dbReference type="ARBA" id="ARBA00022630"/>
    </source>
</evidence>
<feature type="domain" description="Flavin reductase like" evidence="5">
    <location>
        <begin position="38"/>
        <end position="173"/>
    </location>
</feature>
<accession>A0ABP7VQ98</accession>
<comment type="similarity">
    <text evidence="4">Belongs to the flavoredoxin family.</text>
</comment>
<dbReference type="SUPFAM" id="SSF50475">
    <property type="entry name" value="FMN-binding split barrel"/>
    <property type="match status" value="1"/>
</dbReference>
<name>A0ABP7VQ98_9FLAO</name>
<dbReference type="PANTHER" id="PTHR33798">
    <property type="entry name" value="FLAVOPROTEIN OXYGENASE"/>
    <property type="match status" value="1"/>
</dbReference>
<evidence type="ECO:0000256" key="3">
    <source>
        <dbReference type="ARBA" id="ARBA00022643"/>
    </source>
</evidence>
<evidence type="ECO:0000313" key="6">
    <source>
        <dbReference type="EMBL" id="GAA4072213.1"/>
    </source>
</evidence>
<comment type="caution">
    <text evidence="6">The sequence shown here is derived from an EMBL/GenBank/DDBJ whole genome shotgun (WGS) entry which is preliminary data.</text>
</comment>
<organism evidence="6 7">
    <name type="scientific">Flavobacterium cheonanense</name>
    <dbReference type="NCBI Taxonomy" id="706183"/>
    <lineage>
        <taxon>Bacteria</taxon>
        <taxon>Pseudomonadati</taxon>
        <taxon>Bacteroidota</taxon>
        <taxon>Flavobacteriia</taxon>
        <taxon>Flavobacteriales</taxon>
        <taxon>Flavobacteriaceae</taxon>
        <taxon>Flavobacterium</taxon>
    </lineage>
</organism>
<proteinExistence type="inferred from homology"/>
<dbReference type="Proteomes" id="UP001500367">
    <property type="component" value="Unassembled WGS sequence"/>
</dbReference>
<dbReference type="InterPro" id="IPR002563">
    <property type="entry name" value="Flavin_Rdtase-like_dom"/>
</dbReference>
<sequence>MLKNLKMIKTFINKNQIEELEKQKRVHLINSLGGFKSVSLVGTSDENGNENLAIFSSFFHIGANPPLIGLIFRPSPPERDTMRNILDTGFFTVNHINESIYKHAHQTSARYEKGISEFHVTGLKSEYKNGFHAPFVAESNIQLGVEFKEKIDISINSTTMIIGEITQIYIPENCLLDDGFIDLEKANTITCSGLDSYHKTIQLDRLSYAKPDKEITSLL</sequence>
<keyword evidence="3" id="KW-0288">FMN</keyword>
<dbReference type="Pfam" id="PF01613">
    <property type="entry name" value="Flavin_Reduct"/>
    <property type="match status" value="1"/>
</dbReference>
<dbReference type="EMBL" id="BAABCT010000004">
    <property type="protein sequence ID" value="GAA4072213.1"/>
    <property type="molecule type" value="Genomic_DNA"/>
</dbReference>
<evidence type="ECO:0000313" key="7">
    <source>
        <dbReference type="Proteomes" id="UP001500367"/>
    </source>
</evidence>
<gene>
    <name evidence="6" type="ORF">GCM10022389_16870</name>
</gene>
<keyword evidence="2" id="KW-0285">Flavoprotein</keyword>
<reference evidence="7" key="1">
    <citation type="journal article" date="2019" name="Int. J. Syst. Evol. Microbiol.">
        <title>The Global Catalogue of Microorganisms (GCM) 10K type strain sequencing project: providing services to taxonomists for standard genome sequencing and annotation.</title>
        <authorList>
            <consortium name="The Broad Institute Genomics Platform"/>
            <consortium name="The Broad Institute Genome Sequencing Center for Infectious Disease"/>
            <person name="Wu L."/>
            <person name="Ma J."/>
        </authorList>
    </citation>
    <scope>NUCLEOTIDE SEQUENCE [LARGE SCALE GENOMIC DNA]</scope>
    <source>
        <strain evidence="7">JCM 17069</strain>
    </source>
</reference>
<evidence type="ECO:0000259" key="5">
    <source>
        <dbReference type="Pfam" id="PF01613"/>
    </source>
</evidence>
<comment type="cofactor">
    <cofactor evidence="1">
        <name>FMN</name>
        <dbReference type="ChEBI" id="CHEBI:58210"/>
    </cofactor>
</comment>
<dbReference type="InterPro" id="IPR012349">
    <property type="entry name" value="Split_barrel_FMN-bd"/>
</dbReference>
<evidence type="ECO:0000256" key="1">
    <source>
        <dbReference type="ARBA" id="ARBA00001917"/>
    </source>
</evidence>